<keyword evidence="11" id="KW-1185">Reference proteome</keyword>
<dbReference type="PROSITE" id="PS50003">
    <property type="entry name" value="PH_DOMAIN"/>
    <property type="match status" value="1"/>
</dbReference>
<dbReference type="EMBL" id="JASMQC010000017">
    <property type="protein sequence ID" value="KAK1938933.1"/>
    <property type="molecule type" value="Genomic_DNA"/>
</dbReference>
<dbReference type="SMART" id="SM00233">
    <property type="entry name" value="PH"/>
    <property type="match status" value="1"/>
</dbReference>
<dbReference type="PANTHER" id="PTHR33657">
    <property type="entry name" value="DOMAIN PROTEIN, PUTATIVE (AFU_ORTHOLOGUE AFUA_5G00600)-RELATED"/>
    <property type="match status" value="1"/>
</dbReference>
<comment type="caution">
    <text evidence="10">The sequence shown here is derived from an EMBL/GenBank/DDBJ whole genome shotgun (WGS) entry which is preliminary data.</text>
</comment>
<dbReference type="Pfam" id="PF05630">
    <property type="entry name" value="NPP1"/>
    <property type="match status" value="4"/>
</dbReference>
<dbReference type="PANTHER" id="PTHR33657:SF8">
    <property type="entry name" value="DOMAIN PROTEIN, PUTATIVE (AFU_ORTHOLOGUE AFUA_5G00600)-RELATED"/>
    <property type="match status" value="1"/>
</dbReference>
<sequence length="3524" mass="393286">MTSYTHFPFHQLEMNLHLLAVTVFVALAASASATVDHDKIEPFPQPEPVTVSEKAAIKFKPQLYTSKEVCVPFPAVNAAGEVTGGLKGTNGNDACKYAPKGAQVYGRAGWYKDVWAIMYAWYFPKGFNWLGFPSRRHDWKNVVVWIDNPDLDMPKIVGVSLSKSDTKYWKELKIWPSNFVGYRTGGRTSQRVEYYGSNTTLRFKYDALNNPDVDFSEMDGESQDLIMWEQLTDAARVALNNGESFGDAEVPFSDEHYEEHLEKAASATVDHDKIEPFPQPEPVTVSEKAAIKFKPQLYTAENICVPFPAVNAAGEVTGGLKGTNGNDACKYAPKGAQVYGRAGWYKDVWAIMYAWYFPKGFNLFGWATRRLDWKNVVVWIDNPDLETSKIVGVSLAIADSKYRKERELLPRYFAGPKIQAAPTLAALTRLSGSCLTQVEFTTQPFLCGWRISRLDQQLILTDAARLLSPTLQQSIQNSTSKLSSSHPAEFFGWSTSPPAGLASPDLSDSNDKENNEPAFDFDGFTLESVRERKASIERDAVGTSTRAGSRNGTDDYCAFYYDDNAKPNPLSCSMASVRTTTTTEDFEMSRRARRNSFQKHSQRTSTAHRGASDEKRSTFQLSSTAAAAGFPMAKKKELTAVVMRGWLQKRKGLVLKRWKPYYCLFKSDDSLCLYASEDTINGKLEQRYQVLRVVLTDKNDSFHIIGVDADGAPRREEFRASVSPEWNSWFQVLGKFFDTSSMEQAFVRKPELTFAKTFNEAEEDDWVNDNSDVDPVSTIKHTQPFDERRSYFSQRKQSIAAVRASFDGSGDDKTSTVSSSSVPSVGVSTETSSKVDNQKLSDCPMIERRSQGTVPILEIRGSESMQTAAGFSWTKMAVTPVTMKKEDRQEATGGSTAGSRLEVRSWEKLHPHGDVYSPRTGHTVTSKDGRVYVFGGTDRRRRQQDLYQLDLESSTWSQVQTRGLLPPRRSGALGVVHESDMFIFGGYDGRDGNYFNDLYYFNFDEQQWSQMPSVVEDRPEARTDHIMVLHSSSIYIFGGYNGSSRFNDLCGYDIYAQRWSRLQTTGAVPSRRFGHSGVVHADTNRLIVFGGWDGRDTLNDLYEYSFVTNEWRKMETSGNSPPHRYRHTAVLFGDNMFVFGGVDKTHSRFNDLQRLDLVTNTWSEVCTTGSIPSSRTFHRAVVVDNKMYLLGGYDGTDRLQDLYSIDIGALTPPSLLDICADYVRTNLDTMLETTTFKGVPQDIIDHVVFKRDLEGRLRGKCKLCRPGRCCVYRMQKIEASPQDPTRANVFGCVCGHSTFHHEVVEESKLYGKKAIGSTSTKVLMLCGSIYKRLFDSTSSTSSTSSLLSSPRSRYSDDGTNNEKECMNLRLLLVTVFAVLAASASATVDHDKIEPFPQPELVTVSEKAAIKFKPQLYTAKEVCVPFPAVNAAGEVTGGLKGTNGNDACKYAPKGAQVYGRAGWYKDVWAIMYSWYFPKGFNWLGFPSRRHDWKNVVVWIDNPDLEIPKIVGVAVSTSDSDYWKELKISPSYFVGYRTEGQSSRRVEYYGSNMSLRFEYYASDNGIDLSRWDGEYQDLIMWEQLTDAARVALNNSDSFGNAEVPFTLVSRAVGFCDWAVVTTNTSSSQLRMPVQNEFVIYYCRSNKKRNAKVAGKPFSPYQELLRCFPHCCPGHIERSYCGSSLHMLVTFESDEDAATANEEEDVVVCARFEAAADVALPGVGYIVTPLPLGSITALPSCALRPGGSAVESDWVLGEKVTEIYQQQIPKNTILYLFNNRRSPQWYYGYDSGSTKAHRELKHVLAAYIFQLHRHPEHQAQQNRGSESGGLKPAARLATVARHWLAALSPFAQTHHHESSMRSTTASELIANLASKFSLAQFIPDTVQLDIVANDPVREQRVLQLSADLLLDTFSSSRIRRTFSQAIVGQGFVTQGTMPSSGSCEQFCQLVADFIEELTGLLQAQISDNGERTEDSVTVLSLVDEILSLIYGETKYQSLRETTSSLLLRRDESLEITVQALYRSFQQQRVENRVAVPNKPSIALEVDYTTCRRALLSVVSEDGKGGHSNWRLSSGVWNCRWFIEPLSISVLPHSGVDTFESSRSFSRPSLLSVITLLRMFASVDISIECSRVTVVAAMASVPSGTELILDGQPHTIDTLPNGLSSVAGATLLGESWHVYQYQGFISDDGSSIELLLVSLPSSFSSRILSSWDARRMHLLLELDETRGRGDKGFIAVVEVSSAFINWNESGHPSTDEMFDSTSTWRWSPMMEMNLRLLLVTVFAVLAASASATVDHDKIEPFPQPEPVTVSEKAAIKFKPQLYTAKEVCVPFPAVNAAGEVTGGLKGTNGNDACKYAPKGAQVYGRAGWYKDVWAIMYSWYFPKGFNWLGFPSRRHDWKNVVVWIDNPDLEIPKIVGVAMSKSDTKYWKELKIWPSYFVGYRTEGQSSRRVEYYGSNMSLRFEYYASDNGIDLSRWDGEYQDLIMWEQLTDAARVALNNSDSFGNAEDYQDAALLALMWYAFGRASDLGFVMKGNLSVSADGTAEEQGISLFPDKDSFITCPLHSIAMALAMQDRPCAQLLDHPHLAAAQAKAKPTASLTSHSFRRGGAQHANSDPLLSAQWIFDRGSWNMTATNKAFAYVFNTTSEDQKVSRVLSGWDSSKKPAVPTLSWFDSTSRQLALELGNLLFQSSVCIRDNEKRLNGRVAEVLVASLIQHFPEILERYPMCLYATRMRECLMTLGLSRSQLLRCFPHCCPGHIERSYCGSSLHMLVTFESDEDAATANEEEDVVVCARFEAAADVALPGVGYIVTPLPLGSITALPSCALRPGGSAVESDWVLGEKVTEIYQQQIPKNTILYLFNNRRSPQWYYGYDSGSTKAHRELKHVLAAYIFQLHRHPEHQAQQNRGSESGGLKPAARLATVAVRHASSSFTIISYSRLNDTRRAKKHPEKEQQTASPAVKPEPHVTIPRKITSHQTNTGSTRQQDVRDIDGTHFTGLQIQSVDKQEEKRSFSTGAPPLGLPPLQTALHCPICSSPLSHPSHNLRSLRQTVEDVQLLLVLHNFMSSTPLDAFTFHFGHMNFRIQRHWLAALSPFAQTHHHESSMRSTTASELIANLASKFSLAQFIPDTVQLDIVANDPVREQRVLQLSADLLLDTFSSSRIRRTFSQAIVGQGFATQGTMPSSGSCEQFCQLVADFIEELTGLLQAQISDNGERTEDSVTVLSLVDEILSLIYGETKYQSLRETTSSLLLRRDESLEITVQALYRSFQQQRVENRVAVPNKPSIALEVDYTTCRRALLPVVSEDGKGGHSNWRLSSGVWNCRWFIEPLSISVLPHSGVDTFESSRSFSRPSLLSVITLLRMFASVDISIECSQVTVVAAMASVPSGTELILDGQPHTIDTLPNGLSSVAGATLLGESWHVYQYQGFISDDGSSIELLLVSLPSSFSSRILSSWDARRMHLLLELDETRGRGEKGFIAVVEVSSAFINWNESGHPSTDEMFDSTSTWRWSPMMEVHATYKTHSLQAGYI</sequence>
<keyword evidence="3" id="KW-0880">Kelch repeat</keyword>
<reference evidence="10" key="1">
    <citation type="submission" date="2023-08" db="EMBL/GenBank/DDBJ databases">
        <title>Reference Genome Resource for the Citrus Pathogen Phytophthora citrophthora.</title>
        <authorList>
            <person name="Moller H."/>
            <person name="Coetzee B."/>
            <person name="Rose L.J."/>
            <person name="Van Niekerk J.M."/>
        </authorList>
    </citation>
    <scope>NUCLEOTIDE SEQUENCE</scope>
    <source>
        <strain evidence="10">STE-U-9442</strain>
    </source>
</reference>
<feature type="domain" description="PH" evidence="9">
    <location>
        <begin position="640"/>
        <end position="738"/>
    </location>
</feature>
<dbReference type="InterPro" id="IPR015915">
    <property type="entry name" value="Kelch-typ_b-propeller"/>
</dbReference>
<evidence type="ECO:0000256" key="2">
    <source>
        <dbReference type="ARBA" id="ARBA00009520"/>
    </source>
</evidence>
<dbReference type="GO" id="GO:0005576">
    <property type="term" value="C:extracellular region"/>
    <property type="evidence" value="ECO:0007669"/>
    <property type="project" value="UniProtKB-SubCell"/>
</dbReference>
<keyword evidence="8" id="KW-0732">Signal</keyword>
<evidence type="ECO:0000313" key="10">
    <source>
        <dbReference type="EMBL" id="KAK1938933.1"/>
    </source>
</evidence>
<gene>
    <name evidence="10" type="ORF">P3T76_009008</name>
</gene>
<keyword evidence="5" id="KW-0677">Repeat</keyword>
<keyword evidence="4" id="KW-0964">Secreted</keyword>
<evidence type="ECO:0000256" key="5">
    <source>
        <dbReference type="ARBA" id="ARBA00022737"/>
    </source>
</evidence>
<dbReference type="Gene3D" id="2.30.29.30">
    <property type="entry name" value="Pleckstrin-homology domain (PH domain)/Phosphotyrosine-binding domain (PTB)"/>
    <property type="match status" value="1"/>
</dbReference>
<feature type="signal peptide" evidence="8">
    <location>
        <begin position="1"/>
        <end position="33"/>
    </location>
</feature>
<feature type="region of interest" description="Disordered" evidence="7">
    <location>
        <begin position="501"/>
        <end position="520"/>
    </location>
</feature>
<dbReference type="CDD" id="cd00821">
    <property type="entry name" value="PH"/>
    <property type="match status" value="1"/>
</dbReference>
<feature type="region of interest" description="Disordered" evidence="7">
    <location>
        <begin position="1336"/>
        <end position="1360"/>
    </location>
</feature>
<dbReference type="InterPro" id="IPR001849">
    <property type="entry name" value="PH_domain"/>
</dbReference>
<comment type="similarity">
    <text evidence="2">Belongs to the Necrosis inducing protein (NPP1) family.</text>
</comment>
<proteinExistence type="inferred from homology"/>
<evidence type="ECO:0000256" key="1">
    <source>
        <dbReference type="ARBA" id="ARBA00004613"/>
    </source>
</evidence>
<dbReference type="Pfam" id="PF24981">
    <property type="entry name" value="Beta-prop_ATRN-LZTR1"/>
    <property type="match status" value="1"/>
</dbReference>
<feature type="compositionally biased region" description="Polar residues" evidence="7">
    <location>
        <begin position="2969"/>
        <end position="2979"/>
    </location>
</feature>
<keyword evidence="6" id="KW-0843">Virulence</keyword>
<dbReference type="SMART" id="SM00612">
    <property type="entry name" value="Kelch"/>
    <property type="match status" value="5"/>
</dbReference>
<evidence type="ECO:0000256" key="8">
    <source>
        <dbReference type="SAM" id="SignalP"/>
    </source>
</evidence>
<dbReference type="InterPro" id="IPR006652">
    <property type="entry name" value="Kelch_1"/>
</dbReference>
<evidence type="ECO:0000313" key="11">
    <source>
        <dbReference type="Proteomes" id="UP001259832"/>
    </source>
</evidence>
<evidence type="ECO:0000256" key="7">
    <source>
        <dbReference type="SAM" id="MobiDB-lite"/>
    </source>
</evidence>
<feature type="compositionally biased region" description="Low complexity" evidence="7">
    <location>
        <begin position="1336"/>
        <end position="1352"/>
    </location>
</feature>
<dbReference type="InterPro" id="IPR008701">
    <property type="entry name" value="NPP1"/>
</dbReference>
<feature type="compositionally biased region" description="Basic residues" evidence="7">
    <location>
        <begin position="591"/>
        <end position="602"/>
    </location>
</feature>
<feature type="region of interest" description="Disordered" evidence="7">
    <location>
        <begin position="2937"/>
        <end position="3013"/>
    </location>
</feature>
<evidence type="ECO:0000256" key="3">
    <source>
        <dbReference type="ARBA" id="ARBA00022441"/>
    </source>
</evidence>
<feature type="compositionally biased region" description="Low complexity" evidence="7">
    <location>
        <begin position="815"/>
        <end position="832"/>
    </location>
</feature>
<accession>A0AAD9LJD9</accession>
<feature type="chain" id="PRO_5042154431" evidence="8">
    <location>
        <begin position="34"/>
        <end position="3524"/>
    </location>
</feature>
<dbReference type="InterPro" id="IPR056737">
    <property type="entry name" value="Beta-prop_ATRN-MKLN-like"/>
</dbReference>
<dbReference type="Proteomes" id="UP001259832">
    <property type="component" value="Unassembled WGS sequence"/>
</dbReference>
<protein>
    <submittedName>
        <fullName evidence="10">Leucine-zipper-like transcriptional regulator 1</fullName>
    </submittedName>
</protein>
<evidence type="ECO:0000259" key="9">
    <source>
        <dbReference type="PROSITE" id="PS50003"/>
    </source>
</evidence>
<feature type="region of interest" description="Disordered" evidence="7">
    <location>
        <begin position="583"/>
        <end position="618"/>
    </location>
</feature>
<dbReference type="SUPFAM" id="SSF50729">
    <property type="entry name" value="PH domain-like"/>
    <property type="match status" value="1"/>
</dbReference>
<name>A0AAD9LJD9_9STRA</name>
<feature type="region of interest" description="Disordered" evidence="7">
    <location>
        <begin position="803"/>
        <end position="837"/>
    </location>
</feature>
<comment type="subcellular location">
    <subcellularLocation>
        <location evidence="1">Secreted</location>
    </subcellularLocation>
</comment>
<organism evidence="10 11">
    <name type="scientific">Phytophthora citrophthora</name>
    <dbReference type="NCBI Taxonomy" id="4793"/>
    <lineage>
        <taxon>Eukaryota</taxon>
        <taxon>Sar</taxon>
        <taxon>Stramenopiles</taxon>
        <taxon>Oomycota</taxon>
        <taxon>Peronosporomycetes</taxon>
        <taxon>Peronosporales</taxon>
        <taxon>Peronosporaceae</taxon>
        <taxon>Phytophthora</taxon>
    </lineage>
</organism>
<dbReference type="InterPro" id="IPR011993">
    <property type="entry name" value="PH-like_dom_sf"/>
</dbReference>
<evidence type="ECO:0000256" key="4">
    <source>
        <dbReference type="ARBA" id="ARBA00022525"/>
    </source>
</evidence>
<dbReference type="Gene3D" id="2.120.10.80">
    <property type="entry name" value="Kelch-type beta propeller"/>
    <property type="match status" value="2"/>
</dbReference>
<dbReference type="SUPFAM" id="SSF117281">
    <property type="entry name" value="Kelch motif"/>
    <property type="match status" value="2"/>
</dbReference>
<evidence type="ECO:0000256" key="6">
    <source>
        <dbReference type="ARBA" id="ARBA00023026"/>
    </source>
</evidence>